<dbReference type="PROSITE" id="PS51257">
    <property type="entry name" value="PROKAR_LIPOPROTEIN"/>
    <property type="match status" value="1"/>
</dbReference>
<dbReference type="GeneID" id="70583295"/>
<accession>A0A1T4L5Q4</accession>
<dbReference type="InterPro" id="IPR053196">
    <property type="entry name" value="Lipoprotein_YbaY-like"/>
</dbReference>
<dbReference type="RefSeq" id="WP_078924894.1">
    <property type="nucleotide sequence ID" value="NZ_FUXB01000002.1"/>
</dbReference>
<dbReference type="PANTHER" id="PTHR38013:SF1">
    <property type="entry name" value="GLYCOPROTEIN_POLYSACCHARIDE METABOLISM"/>
    <property type="match status" value="1"/>
</dbReference>
<dbReference type="OrthoDB" id="5348860at2"/>
<dbReference type="AlphaFoldDB" id="A0A1T4L5Q4"/>
<keyword evidence="1" id="KW-0732">Signal</keyword>
<dbReference type="PANTHER" id="PTHR38013">
    <property type="entry name" value="GLYCOPROTEIN/POLYSACCHARIDE METABOLISM"/>
    <property type="match status" value="1"/>
</dbReference>
<keyword evidence="2" id="KW-0449">Lipoprotein</keyword>
<evidence type="ECO:0000313" key="2">
    <source>
        <dbReference type="EMBL" id="SJZ49913.1"/>
    </source>
</evidence>
<dbReference type="STRING" id="1123491.SAMN02745782_00489"/>
<reference evidence="3" key="1">
    <citation type="submission" date="2017-02" db="EMBL/GenBank/DDBJ databases">
        <authorList>
            <person name="Varghese N."/>
            <person name="Submissions S."/>
        </authorList>
    </citation>
    <scope>NUCLEOTIDE SEQUENCE [LARGE SCALE GENOMIC DNA]</scope>
    <source>
        <strain evidence="3">DSM 19608</strain>
    </source>
</reference>
<feature type="chain" id="PRO_5012910813" evidence="1">
    <location>
        <begin position="19"/>
        <end position="142"/>
    </location>
</feature>
<dbReference type="Proteomes" id="UP000190834">
    <property type="component" value="Unassembled WGS sequence"/>
</dbReference>
<dbReference type="InterPro" id="IPR039366">
    <property type="entry name" value="Pilotin"/>
</dbReference>
<evidence type="ECO:0000313" key="3">
    <source>
        <dbReference type="Proteomes" id="UP000190834"/>
    </source>
</evidence>
<sequence>MKKILFLVTSLILGAVLAGCQYGSNENTENTLASISGTVAYRERIALPEQAVVSISLQDVSLADAPAKVIATQRIETQGKQVPFDFELAYDASKIIAQNRYSVSARIEVDGQLLFITDMYYGVITDAAHTTQVDLNLVGVRH</sequence>
<proteinExistence type="predicted"/>
<protein>
    <submittedName>
        <fullName evidence="2">Putative lipoprotein</fullName>
    </submittedName>
</protein>
<evidence type="ECO:0000256" key="1">
    <source>
        <dbReference type="SAM" id="SignalP"/>
    </source>
</evidence>
<name>A0A1T4L5Q4_VIBCI</name>
<organism evidence="2 3">
    <name type="scientific">Vibrio cincinnatiensis DSM 19608</name>
    <dbReference type="NCBI Taxonomy" id="1123491"/>
    <lineage>
        <taxon>Bacteria</taxon>
        <taxon>Pseudomonadati</taxon>
        <taxon>Pseudomonadota</taxon>
        <taxon>Gammaproteobacteria</taxon>
        <taxon>Vibrionales</taxon>
        <taxon>Vibrionaceae</taxon>
        <taxon>Vibrio</taxon>
    </lineage>
</organism>
<feature type="signal peptide" evidence="1">
    <location>
        <begin position="1"/>
        <end position="18"/>
    </location>
</feature>
<dbReference type="Pfam" id="PF09619">
    <property type="entry name" value="YscW"/>
    <property type="match status" value="1"/>
</dbReference>
<keyword evidence="3" id="KW-1185">Reference proteome</keyword>
<dbReference type="EMBL" id="FUXB01000002">
    <property type="protein sequence ID" value="SJZ49913.1"/>
    <property type="molecule type" value="Genomic_DNA"/>
</dbReference>
<gene>
    <name evidence="2" type="ORF">SAMN02745782_00489</name>
</gene>